<name>M1V575_CYAM1</name>
<proteinExistence type="predicted"/>
<dbReference type="GeneID" id="16994127"/>
<dbReference type="InterPro" id="IPR006073">
    <property type="entry name" value="GTP-bd"/>
</dbReference>
<dbReference type="InterPro" id="IPR036726">
    <property type="entry name" value="GTP1_OBG_dom_sf"/>
</dbReference>
<dbReference type="PRINTS" id="PR00326">
    <property type="entry name" value="GTP1OBG"/>
</dbReference>
<dbReference type="Gene3D" id="3.40.50.300">
    <property type="entry name" value="P-loop containing nucleotide triphosphate hydrolases"/>
    <property type="match status" value="1"/>
</dbReference>
<sequence>MRKMLDTMLKNAPERPAASDIRIPGEPGGTGTSRARAHAPRIRAPEHGSLSTSGPLPSSALAKLGFSTKVSGLRALVLRAVAGRGGPGCVSFARARFRRVGPPDGGTGGDGGNVIVQVSASVSCLPSHRHVVVVRAENGAPGQRWERSGRRGKDVRFVVPPGTWLRWLRDPSTIDSSRPHVFLNLNDTEDDQRMNDAVQALSALEPSCFARNDASDSVKFDVDDGAATSASSDFPASVKSAPAHVLVKSSVVAAAGGKGGHGNTFYQSSVNRSPKQAQAGLEGAEQLVLLERLPVADIAIVGAPNAGKSSLLATLTRARPEIAPTPYTTTEPMLGVLEDHQTWMRSILVEIPSKTLEDAQQSPELVWHLFRACRHVVAVVDHQRTAGNTRLLREQVRALQRMVAPRVLAGCVVRSHLLQGQPQKDQAMPQHMEGVALLTRLADVRQALLKLTTEPPWVLHTDNEQGTRHSQRMLGR</sequence>
<gene>
    <name evidence="3" type="ORF">CYME_CMJ037C</name>
</gene>
<dbReference type="GO" id="GO:0005525">
    <property type="term" value="F:GTP binding"/>
    <property type="evidence" value="ECO:0007669"/>
    <property type="project" value="InterPro"/>
</dbReference>
<dbReference type="HOGENOM" id="CLU_574113_0_0_1"/>
<dbReference type="Gene3D" id="2.70.210.12">
    <property type="entry name" value="GTP1/OBG domain"/>
    <property type="match status" value="1"/>
</dbReference>
<feature type="domain" description="Obg" evidence="2">
    <location>
        <begin position="70"/>
        <end position="295"/>
    </location>
</feature>
<evidence type="ECO:0000256" key="1">
    <source>
        <dbReference type="SAM" id="MobiDB-lite"/>
    </source>
</evidence>
<keyword evidence="4" id="KW-1185">Reference proteome</keyword>
<dbReference type="STRING" id="280699.M1V575"/>
<dbReference type="eggNOG" id="KOG1489">
    <property type="taxonomic scope" value="Eukaryota"/>
</dbReference>
<dbReference type="Pfam" id="PF01018">
    <property type="entry name" value="GTP1_OBG"/>
    <property type="match status" value="2"/>
</dbReference>
<dbReference type="InterPro" id="IPR045086">
    <property type="entry name" value="OBG_GTPase"/>
</dbReference>
<dbReference type="SUPFAM" id="SSF52540">
    <property type="entry name" value="P-loop containing nucleoside triphosphate hydrolases"/>
    <property type="match status" value="1"/>
</dbReference>
<accession>M1V575</accession>
<reference evidence="3 4" key="1">
    <citation type="journal article" date="2004" name="Nature">
        <title>Genome sequence of the ultrasmall unicellular red alga Cyanidioschyzon merolae 10D.</title>
        <authorList>
            <person name="Matsuzaki M."/>
            <person name="Misumi O."/>
            <person name="Shin-i T."/>
            <person name="Maruyama S."/>
            <person name="Takahara M."/>
            <person name="Miyagishima S."/>
            <person name="Mori T."/>
            <person name="Nishida K."/>
            <person name="Yagisawa F."/>
            <person name="Nishida K."/>
            <person name="Yoshida Y."/>
            <person name="Nishimura Y."/>
            <person name="Nakao S."/>
            <person name="Kobayashi T."/>
            <person name="Momoyama Y."/>
            <person name="Higashiyama T."/>
            <person name="Minoda A."/>
            <person name="Sano M."/>
            <person name="Nomoto H."/>
            <person name="Oishi K."/>
            <person name="Hayashi H."/>
            <person name="Ohta F."/>
            <person name="Nishizaka S."/>
            <person name="Haga S."/>
            <person name="Miura S."/>
            <person name="Morishita T."/>
            <person name="Kabeya Y."/>
            <person name="Terasawa K."/>
            <person name="Suzuki Y."/>
            <person name="Ishii Y."/>
            <person name="Asakawa S."/>
            <person name="Takano H."/>
            <person name="Ohta N."/>
            <person name="Kuroiwa H."/>
            <person name="Tanaka K."/>
            <person name="Shimizu N."/>
            <person name="Sugano S."/>
            <person name="Sato N."/>
            <person name="Nozaki H."/>
            <person name="Ogasawara N."/>
            <person name="Kohara Y."/>
            <person name="Kuroiwa T."/>
        </authorList>
    </citation>
    <scope>NUCLEOTIDE SEQUENCE [LARGE SCALE GENOMIC DNA]</scope>
    <source>
        <strain evidence="3 4">10D</strain>
    </source>
</reference>
<evidence type="ECO:0000313" key="4">
    <source>
        <dbReference type="Proteomes" id="UP000007014"/>
    </source>
</evidence>
<dbReference type="OrthoDB" id="347018at2759"/>
<dbReference type="SUPFAM" id="SSF82051">
    <property type="entry name" value="Obg GTP-binding protein N-terminal domain"/>
    <property type="match status" value="1"/>
</dbReference>
<dbReference type="InterPro" id="IPR027417">
    <property type="entry name" value="P-loop_NTPase"/>
</dbReference>
<organism evidence="3 4">
    <name type="scientific">Cyanidioschyzon merolae (strain NIES-3377 / 10D)</name>
    <name type="common">Unicellular red alga</name>
    <dbReference type="NCBI Taxonomy" id="280699"/>
    <lineage>
        <taxon>Eukaryota</taxon>
        <taxon>Rhodophyta</taxon>
        <taxon>Bangiophyceae</taxon>
        <taxon>Cyanidiales</taxon>
        <taxon>Cyanidiaceae</taxon>
        <taxon>Cyanidioschyzon</taxon>
    </lineage>
</organism>
<dbReference type="OMA" id="VFMVDIF"/>
<dbReference type="KEGG" id="cme:CYME_CMJ037C"/>
<protein>
    <submittedName>
        <fullName evidence="3">Probable GTP-binding protein</fullName>
    </submittedName>
</protein>
<dbReference type="InterPro" id="IPR006169">
    <property type="entry name" value="GTP1_OBG_dom"/>
</dbReference>
<dbReference type="Proteomes" id="UP000007014">
    <property type="component" value="Chromosome 10"/>
</dbReference>
<dbReference type="PROSITE" id="PS51883">
    <property type="entry name" value="OBG"/>
    <property type="match status" value="1"/>
</dbReference>
<dbReference type="AlphaFoldDB" id="M1V575"/>
<evidence type="ECO:0000313" key="3">
    <source>
        <dbReference type="EMBL" id="BAM80180.1"/>
    </source>
</evidence>
<dbReference type="PANTHER" id="PTHR11702">
    <property type="entry name" value="DEVELOPMENTALLY REGULATED GTP-BINDING PROTEIN-RELATED"/>
    <property type="match status" value="1"/>
</dbReference>
<dbReference type="RefSeq" id="XP_005534787.1">
    <property type="nucleotide sequence ID" value="XM_005534730.1"/>
</dbReference>
<dbReference type="Pfam" id="PF01926">
    <property type="entry name" value="MMR_HSR1"/>
    <property type="match status" value="1"/>
</dbReference>
<dbReference type="GO" id="GO:0042254">
    <property type="term" value="P:ribosome biogenesis"/>
    <property type="evidence" value="ECO:0007669"/>
    <property type="project" value="UniProtKB-UniRule"/>
</dbReference>
<dbReference type="PANTHER" id="PTHR11702:SF31">
    <property type="entry name" value="MITOCHONDRIAL RIBOSOME-ASSOCIATED GTPASE 2"/>
    <property type="match status" value="1"/>
</dbReference>
<dbReference type="Gramene" id="CMJ037CT">
    <property type="protein sequence ID" value="CMJ037CT"/>
    <property type="gene ID" value="CMJ037C"/>
</dbReference>
<feature type="region of interest" description="Disordered" evidence="1">
    <location>
        <begin position="1"/>
        <end position="39"/>
    </location>
</feature>
<reference evidence="3 4" key="2">
    <citation type="journal article" date="2007" name="BMC Biol.">
        <title>A 100%-complete sequence reveals unusually simple genomic features in the hot-spring red alga Cyanidioschyzon merolae.</title>
        <authorList>
            <person name="Nozaki H."/>
            <person name="Takano H."/>
            <person name="Misumi O."/>
            <person name="Terasawa K."/>
            <person name="Matsuzaki M."/>
            <person name="Maruyama S."/>
            <person name="Nishida K."/>
            <person name="Yagisawa F."/>
            <person name="Yoshida Y."/>
            <person name="Fujiwara T."/>
            <person name="Takio S."/>
            <person name="Tamura K."/>
            <person name="Chung S.J."/>
            <person name="Nakamura S."/>
            <person name="Kuroiwa H."/>
            <person name="Tanaka K."/>
            <person name="Sato N."/>
            <person name="Kuroiwa T."/>
        </authorList>
    </citation>
    <scope>NUCLEOTIDE SEQUENCE [LARGE SCALE GENOMIC DNA]</scope>
    <source>
        <strain evidence="3 4">10D</strain>
    </source>
</reference>
<dbReference type="GO" id="GO:0003924">
    <property type="term" value="F:GTPase activity"/>
    <property type="evidence" value="ECO:0007669"/>
    <property type="project" value="InterPro"/>
</dbReference>
<evidence type="ECO:0000259" key="2">
    <source>
        <dbReference type="PROSITE" id="PS51883"/>
    </source>
</evidence>
<dbReference type="EMBL" id="AP006492">
    <property type="protein sequence ID" value="BAM80180.1"/>
    <property type="molecule type" value="Genomic_DNA"/>
</dbReference>